<dbReference type="STRING" id="54398.Ga0074115_11269"/>
<gene>
    <name evidence="1" type="ORF">Ga0074115_11269</name>
    <name evidence="2" type="ORF">Ga0076813_12707</name>
</gene>
<dbReference type="RefSeq" id="WP_006473739.1">
    <property type="nucleotide sequence ID" value="NZ_KQ556908.1"/>
</dbReference>
<reference evidence="3 4" key="1">
    <citation type="submission" date="2015-11" db="EMBL/GenBank/DDBJ databases">
        <title>The genome of Candidatus Endoriftia persephone in Ridgeia piscesae and population structure of the North Eastern Pacific vestimentiferan symbionts.</title>
        <authorList>
            <person name="Perez M."/>
            <person name="Juniper K.S."/>
        </authorList>
    </citation>
    <scope>NUCLEOTIDE SEQUENCE [LARGE SCALE GENOMIC DNA]</scope>
    <source>
        <strain evidence="2">Ind10</strain>
        <strain evidence="1">Ind11</strain>
    </source>
</reference>
<dbReference type="Proteomes" id="UP000051276">
    <property type="component" value="Unassembled WGS sequence"/>
</dbReference>
<dbReference type="EMBL" id="LMXI01000424">
    <property type="protein sequence ID" value="KRT58014.1"/>
    <property type="molecule type" value="Genomic_DNA"/>
</dbReference>
<dbReference type="EMBL" id="LDXT01000085">
    <property type="protein sequence ID" value="KRT55014.1"/>
    <property type="molecule type" value="Genomic_DNA"/>
</dbReference>
<proteinExistence type="predicted"/>
<evidence type="ECO:0000313" key="2">
    <source>
        <dbReference type="EMBL" id="KRT58014.1"/>
    </source>
</evidence>
<dbReference type="OrthoDB" id="5772667at2"/>
<name>A0A0T5Z6B1_9GAMM</name>
<evidence type="ECO:0000313" key="1">
    <source>
        <dbReference type="EMBL" id="KRT55014.1"/>
    </source>
</evidence>
<sequence>MDRDKRIQQLLDLVGRLYAETGELSESDGDLQLWYNRGYANGMIQVLRELGAADQIAARVEADTADRLAGQEFLPWGKAYLHGFEMGDRETREVL</sequence>
<dbReference type="Proteomes" id="UP000051634">
    <property type="component" value="Unassembled WGS sequence"/>
</dbReference>
<evidence type="ECO:0000313" key="4">
    <source>
        <dbReference type="Proteomes" id="UP000051634"/>
    </source>
</evidence>
<accession>A0A0T5Z6B1</accession>
<keyword evidence="4" id="KW-1185">Reference proteome</keyword>
<organism evidence="2 3">
    <name type="scientific">endosymbiont of Ridgeia piscesae</name>
    <dbReference type="NCBI Taxonomy" id="54398"/>
    <lineage>
        <taxon>Bacteria</taxon>
        <taxon>Pseudomonadati</taxon>
        <taxon>Pseudomonadota</taxon>
        <taxon>Gammaproteobacteria</taxon>
        <taxon>sulfur-oxidizing symbionts</taxon>
    </lineage>
</organism>
<protein>
    <submittedName>
        <fullName evidence="2">Uncharacterized protein</fullName>
    </submittedName>
</protein>
<dbReference type="AlphaFoldDB" id="A0A0T5Z6B1"/>
<evidence type="ECO:0000313" key="3">
    <source>
        <dbReference type="Proteomes" id="UP000051276"/>
    </source>
</evidence>
<comment type="caution">
    <text evidence="2">The sequence shown here is derived from an EMBL/GenBank/DDBJ whole genome shotgun (WGS) entry which is preliminary data.</text>
</comment>